<dbReference type="Pfam" id="PF04773">
    <property type="entry name" value="FecR"/>
    <property type="match status" value="1"/>
</dbReference>
<proteinExistence type="predicted"/>
<evidence type="ECO:0000259" key="2">
    <source>
        <dbReference type="Pfam" id="PF04773"/>
    </source>
</evidence>
<keyword evidence="4" id="KW-1185">Reference proteome</keyword>
<organism evidence="3 4">
    <name type="scientific">Sphingomonas alpina</name>
    <dbReference type="NCBI Taxonomy" id="653931"/>
    <lineage>
        <taxon>Bacteria</taxon>
        <taxon>Pseudomonadati</taxon>
        <taxon>Pseudomonadota</taxon>
        <taxon>Alphaproteobacteria</taxon>
        <taxon>Sphingomonadales</taxon>
        <taxon>Sphingomonadaceae</taxon>
        <taxon>Sphingomonas</taxon>
    </lineage>
</organism>
<feature type="domain" description="FecR protein" evidence="2">
    <location>
        <begin position="104"/>
        <end position="195"/>
    </location>
</feature>
<protein>
    <submittedName>
        <fullName evidence="3">FecR domain-containing protein</fullName>
    </submittedName>
</protein>
<sequence length="311" mass="34036">MHVRDSADAINRDAAAWVVRIDRVRDDPTTAAELAAWLAGDTRRQGAYLRAQAMWQQLEDVDESAARIRREMPRRRFMALGGAGIVAAAMAGLFWLGGDGSRAYTTGLGERTRTELTDGSVMVLNTASLSHVRMTPSRRLVEMERGEAWFHVAKDRSRPFIVSAGPIRVEAVGTAFAVRRRNGATDVTVTSGTVRAWSETTPTRFISLKAGHRVRLQDATGASNAAVRNGGVEQALAWSRGEIVLDGMTLAEAAAEFNRYNRHQVTVEESLANRKVVGWFQAGDPESFARSAATMVGGHVEQDETTTRIVR</sequence>
<evidence type="ECO:0000256" key="1">
    <source>
        <dbReference type="SAM" id="Phobius"/>
    </source>
</evidence>
<keyword evidence="1" id="KW-0472">Membrane</keyword>
<dbReference type="GO" id="GO:0016989">
    <property type="term" value="F:sigma factor antagonist activity"/>
    <property type="evidence" value="ECO:0007669"/>
    <property type="project" value="TreeGrafter"/>
</dbReference>
<evidence type="ECO:0000313" key="3">
    <source>
        <dbReference type="EMBL" id="QNQ09767.1"/>
    </source>
</evidence>
<feature type="transmembrane region" description="Helical" evidence="1">
    <location>
        <begin position="77"/>
        <end position="96"/>
    </location>
</feature>
<dbReference type="KEGG" id="spap:H3Z74_00440"/>
<dbReference type="AlphaFoldDB" id="A0A7H0LJB4"/>
<reference evidence="3 4" key="1">
    <citation type="submission" date="2020-09" db="EMBL/GenBank/DDBJ databases">
        <title>Sphingomonas sp., a new species isolated from pork steak.</title>
        <authorList>
            <person name="Heidler von Heilborn D."/>
        </authorList>
    </citation>
    <scope>NUCLEOTIDE SEQUENCE [LARGE SCALE GENOMIC DNA]</scope>
    <source>
        <strain evidence="4">S8-3T</strain>
    </source>
</reference>
<name>A0A7H0LJB4_9SPHN</name>
<dbReference type="InterPro" id="IPR012373">
    <property type="entry name" value="Ferrdict_sens_TM"/>
</dbReference>
<dbReference type="InterPro" id="IPR006860">
    <property type="entry name" value="FecR"/>
</dbReference>
<keyword evidence="1" id="KW-0812">Transmembrane</keyword>
<dbReference type="EMBL" id="CP061038">
    <property type="protein sequence ID" value="QNQ09767.1"/>
    <property type="molecule type" value="Genomic_DNA"/>
</dbReference>
<dbReference type="Gene3D" id="2.60.120.1440">
    <property type="match status" value="1"/>
</dbReference>
<gene>
    <name evidence="3" type="ORF">H3Z74_00440</name>
</gene>
<dbReference type="PIRSF" id="PIRSF018266">
    <property type="entry name" value="FecR"/>
    <property type="match status" value="1"/>
</dbReference>
<dbReference type="PANTHER" id="PTHR30273">
    <property type="entry name" value="PERIPLASMIC SIGNAL SENSOR AND SIGMA FACTOR ACTIVATOR FECR-RELATED"/>
    <property type="match status" value="1"/>
</dbReference>
<accession>A0A7H0LJB4</accession>
<dbReference type="PANTHER" id="PTHR30273:SF2">
    <property type="entry name" value="PROTEIN FECR"/>
    <property type="match status" value="1"/>
</dbReference>
<dbReference type="Proteomes" id="UP000516148">
    <property type="component" value="Chromosome"/>
</dbReference>
<keyword evidence="1" id="KW-1133">Transmembrane helix</keyword>
<dbReference type="RefSeq" id="WP_187762076.1">
    <property type="nucleotide sequence ID" value="NZ_CP061038.1"/>
</dbReference>
<evidence type="ECO:0000313" key="4">
    <source>
        <dbReference type="Proteomes" id="UP000516148"/>
    </source>
</evidence>